<protein>
    <submittedName>
        <fullName evidence="3">Uncharacterized protein</fullName>
    </submittedName>
</protein>
<organism evidence="3 4">
    <name type="scientific">Coniochaeta ligniaria NRRL 30616</name>
    <dbReference type="NCBI Taxonomy" id="1408157"/>
    <lineage>
        <taxon>Eukaryota</taxon>
        <taxon>Fungi</taxon>
        <taxon>Dikarya</taxon>
        <taxon>Ascomycota</taxon>
        <taxon>Pezizomycotina</taxon>
        <taxon>Sordariomycetes</taxon>
        <taxon>Sordariomycetidae</taxon>
        <taxon>Coniochaetales</taxon>
        <taxon>Coniochaetaceae</taxon>
        <taxon>Coniochaeta</taxon>
    </lineage>
</organism>
<feature type="transmembrane region" description="Helical" evidence="1">
    <location>
        <begin position="280"/>
        <end position="302"/>
    </location>
</feature>
<keyword evidence="1" id="KW-0812">Transmembrane</keyword>
<reference evidence="3 4" key="1">
    <citation type="submission" date="2016-10" db="EMBL/GenBank/DDBJ databases">
        <title>Draft genome sequence of Coniochaeta ligniaria NRRL30616, a lignocellulolytic fungus for bioabatement of inhibitors in plant biomass hydrolysates.</title>
        <authorList>
            <consortium name="DOE Joint Genome Institute"/>
            <person name="Jimenez D.J."/>
            <person name="Hector R.E."/>
            <person name="Riley R."/>
            <person name="Sun H."/>
            <person name="Grigoriev I.V."/>
            <person name="Van Elsas J.D."/>
            <person name="Nichols N.N."/>
        </authorList>
    </citation>
    <scope>NUCLEOTIDE SEQUENCE [LARGE SCALE GENOMIC DNA]</scope>
    <source>
        <strain evidence="3 4">NRRL 30616</strain>
    </source>
</reference>
<feature type="signal peptide" evidence="2">
    <location>
        <begin position="1"/>
        <end position="19"/>
    </location>
</feature>
<keyword evidence="1" id="KW-1133">Transmembrane helix</keyword>
<accession>A0A1J7J2L9</accession>
<evidence type="ECO:0000256" key="1">
    <source>
        <dbReference type="SAM" id="Phobius"/>
    </source>
</evidence>
<evidence type="ECO:0000313" key="4">
    <source>
        <dbReference type="Proteomes" id="UP000182658"/>
    </source>
</evidence>
<sequence length="303" mass="32423">MRLVHLILVALAVWLGVEAGATAEIGDSVRADVATTVTLINQSGYNATSILLSFYPPAWDGKSNFGRMGNQCLLLKEMVIKPQANNTLNVTIPAFVAPAGALCALEFTLYNAPADPRKGIVGTMAYSNEFALVDGTGSWSQNELIPDGDLMMSPESLLCEAVDCVRRCQDVAFPYQCKRNDLNSRYNSTAEDASYECVRRCPGIRWPPIAVVNSALAVEALTGGKGTPTRSTCAPTTWSASLYHGAEKDIPSSAVVTVPAQKPTDGTATPTPKLSKESNWMAKAGSVLFLAVLGLVALWRFVF</sequence>
<gene>
    <name evidence="3" type="ORF">CONLIGDRAFT_649433</name>
</gene>
<name>A0A1J7J2L9_9PEZI</name>
<keyword evidence="4" id="KW-1185">Reference proteome</keyword>
<evidence type="ECO:0000313" key="3">
    <source>
        <dbReference type="EMBL" id="OIW23396.1"/>
    </source>
</evidence>
<feature type="chain" id="PRO_5012295140" evidence="2">
    <location>
        <begin position="20"/>
        <end position="303"/>
    </location>
</feature>
<proteinExistence type="predicted"/>
<dbReference type="InParanoid" id="A0A1J7J2L9"/>
<keyword evidence="1" id="KW-0472">Membrane</keyword>
<keyword evidence="2" id="KW-0732">Signal</keyword>
<dbReference type="EMBL" id="KV875106">
    <property type="protein sequence ID" value="OIW23396.1"/>
    <property type="molecule type" value="Genomic_DNA"/>
</dbReference>
<dbReference type="Proteomes" id="UP000182658">
    <property type="component" value="Unassembled WGS sequence"/>
</dbReference>
<dbReference type="AlphaFoldDB" id="A0A1J7J2L9"/>
<evidence type="ECO:0000256" key="2">
    <source>
        <dbReference type="SAM" id="SignalP"/>
    </source>
</evidence>